<name>A0A7M7G5W0_NASVI</name>
<proteinExistence type="predicted"/>
<dbReference type="Gene3D" id="3.30.710.10">
    <property type="entry name" value="Potassium Channel Kv1.1, Chain A"/>
    <property type="match status" value="1"/>
</dbReference>
<gene>
    <name evidence="2" type="primary">100115897</name>
</gene>
<evidence type="ECO:0000313" key="2">
    <source>
        <dbReference type="EnsemblMetazoa" id="XP_001600488"/>
    </source>
</evidence>
<dbReference type="SMR" id="A0A7M7G5W0"/>
<dbReference type="InterPro" id="IPR011333">
    <property type="entry name" value="SKP1/BTB/POZ_sf"/>
</dbReference>
<dbReference type="KEGG" id="nvi:100115897"/>
<dbReference type="InParanoid" id="A0A7M7G5W0"/>
<dbReference type="OrthoDB" id="6426113at2759"/>
<dbReference type="InterPro" id="IPR000210">
    <property type="entry name" value="BTB/POZ_dom"/>
</dbReference>
<dbReference type="PANTHER" id="PTHR24413">
    <property type="entry name" value="SPECKLE-TYPE POZ PROTEIN"/>
    <property type="match status" value="1"/>
</dbReference>
<dbReference type="PROSITE" id="PS50097">
    <property type="entry name" value="BTB"/>
    <property type="match status" value="1"/>
</dbReference>
<accession>A0A7M7G5W0</accession>
<dbReference type="EnsemblMetazoa" id="XM_001600438">
    <property type="protein sequence ID" value="XP_001600488"/>
    <property type="gene ID" value="LOC100115897"/>
</dbReference>
<dbReference type="Gene3D" id="2.60.210.10">
    <property type="entry name" value="Apoptosis, Tumor Necrosis Factor Receptor Associated Protein 2, Chain A"/>
    <property type="match status" value="1"/>
</dbReference>
<dbReference type="EnsemblMetazoa" id="XM_016981105">
    <property type="protein sequence ID" value="XP_016836594"/>
    <property type="gene ID" value="LOC100115897"/>
</dbReference>
<feature type="domain" description="BTB" evidence="1">
    <location>
        <begin position="184"/>
        <end position="248"/>
    </location>
</feature>
<dbReference type="SUPFAM" id="SSF49599">
    <property type="entry name" value="TRAF domain-like"/>
    <property type="match status" value="1"/>
</dbReference>
<dbReference type="InterPro" id="IPR008974">
    <property type="entry name" value="TRAF-like"/>
</dbReference>
<evidence type="ECO:0000259" key="1">
    <source>
        <dbReference type="PROSITE" id="PS50097"/>
    </source>
</evidence>
<evidence type="ECO:0000313" key="3">
    <source>
        <dbReference type="Proteomes" id="UP000002358"/>
    </source>
</evidence>
<dbReference type="SMART" id="SM00225">
    <property type="entry name" value="BTB"/>
    <property type="match status" value="1"/>
</dbReference>
<sequence length="344" mass="39475">MPRVIAIGDVNVLTSCTCVATYQWEIKNVWLCCTEPGTALVSPEFLASHDSNPVIRCQFLLYPKGRTNEFNDYFSVFVNIISKSTAIKEVSLSIFNDECEVVTRLFQEPVEKDMGLWGAENFANRFVMKFRAKNVQKRSNNFKIFVKIFTVKTTGYKGVMQSRRVMGHNINDDFEKFVNNNAFSDIVLTVGRKSFAAHKIILCRKSPAFAKIFMSQMRAKQEVKKLRIPNIKYDVCLEMLRYIYTDKVYGIDNIANDLLMAAERYALPGLKSMCEKSMIKSLNFDNIIERLQLAFWCKADILKYATIGFVIEHSIRIVGKQEFKLLPDDILDELSMAVNNSLAY</sequence>
<organism evidence="2 3">
    <name type="scientific">Nasonia vitripennis</name>
    <name type="common">Parasitic wasp</name>
    <dbReference type="NCBI Taxonomy" id="7425"/>
    <lineage>
        <taxon>Eukaryota</taxon>
        <taxon>Metazoa</taxon>
        <taxon>Ecdysozoa</taxon>
        <taxon>Arthropoda</taxon>
        <taxon>Hexapoda</taxon>
        <taxon>Insecta</taxon>
        <taxon>Pterygota</taxon>
        <taxon>Neoptera</taxon>
        <taxon>Endopterygota</taxon>
        <taxon>Hymenoptera</taxon>
        <taxon>Apocrita</taxon>
        <taxon>Proctotrupomorpha</taxon>
        <taxon>Chalcidoidea</taxon>
        <taxon>Pteromalidae</taxon>
        <taxon>Pteromalinae</taxon>
        <taxon>Nasonia</taxon>
    </lineage>
</organism>
<dbReference type="EnsemblMetazoa" id="XM_008218099">
    <property type="protein sequence ID" value="XP_008216321"/>
    <property type="gene ID" value="LOC100115897"/>
</dbReference>
<dbReference type="Pfam" id="PF00651">
    <property type="entry name" value="BTB"/>
    <property type="match status" value="1"/>
</dbReference>
<protein>
    <recommendedName>
        <fullName evidence="1">BTB domain-containing protein</fullName>
    </recommendedName>
</protein>
<keyword evidence="3" id="KW-1185">Reference proteome</keyword>
<dbReference type="SUPFAM" id="SSF54695">
    <property type="entry name" value="POZ domain"/>
    <property type="match status" value="1"/>
</dbReference>
<dbReference type="Proteomes" id="UP000002358">
    <property type="component" value="Chromosome 1"/>
</dbReference>
<dbReference type="AlphaFoldDB" id="A0A7M7G5W0"/>
<reference evidence="2" key="1">
    <citation type="submission" date="2021-01" db="UniProtKB">
        <authorList>
            <consortium name="EnsemblMetazoa"/>
        </authorList>
    </citation>
    <scope>IDENTIFICATION</scope>
</reference>